<protein>
    <submittedName>
        <fullName evidence="1">Uncharacterized protein</fullName>
    </submittedName>
</protein>
<organism evidence="1 2">
    <name type="scientific">Avena sativa</name>
    <name type="common">Oat</name>
    <dbReference type="NCBI Taxonomy" id="4498"/>
    <lineage>
        <taxon>Eukaryota</taxon>
        <taxon>Viridiplantae</taxon>
        <taxon>Streptophyta</taxon>
        <taxon>Embryophyta</taxon>
        <taxon>Tracheophyta</taxon>
        <taxon>Spermatophyta</taxon>
        <taxon>Magnoliopsida</taxon>
        <taxon>Liliopsida</taxon>
        <taxon>Poales</taxon>
        <taxon>Poaceae</taxon>
        <taxon>BOP clade</taxon>
        <taxon>Pooideae</taxon>
        <taxon>Poodae</taxon>
        <taxon>Poeae</taxon>
        <taxon>Poeae Chloroplast Group 1 (Aveneae type)</taxon>
        <taxon>Aveninae</taxon>
        <taxon>Avena</taxon>
    </lineage>
</organism>
<dbReference type="Proteomes" id="UP001732700">
    <property type="component" value="Chromosome 5A"/>
</dbReference>
<keyword evidence="2" id="KW-1185">Reference proteome</keyword>
<accession>A0ACD5XRC3</accession>
<sequence>MLGCSAASWAMVGTPSPPGLTTPPPPSLSPIVHSGDRQGSSPSTMTKMQIFVKTLTGKTITLNVESSELISSIKAKIQDREGVPAEQQRLIYAGRQLEDDRTLADNYIEKESTLHLYLRIHGGKGGKGGSYPKIEPNLLQLALKYRQLKLVCRKCYARLPLRSSNCRKKKCGHNNETRIKKKLKLRESY</sequence>
<name>A0ACD5XRC3_AVESA</name>
<evidence type="ECO:0000313" key="2">
    <source>
        <dbReference type="Proteomes" id="UP001732700"/>
    </source>
</evidence>
<reference evidence="1" key="1">
    <citation type="submission" date="2021-05" db="EMBL/GenBank/DDBJ databases">
        <authorList>
            <person name="Scholz U."/>
            <person name="Mascher M."/>
            <person name="Fiebig A."/>
        </authorList>
    </citation>
    <scope>NUCLEOTIDE SEQUENCE [LARGE SCALE GENOMIC DNA]</scope>
</reference>
<proteinExistence type="predicted"/>
<dbReference type="EnsemblPlants" id="AVESA.00010b.r2.5AG0841330.1">
    <property type="protein sequence ID" value="AVESA.00010b.r2.5AG0841330.1.CDS"/>
    <property type="gene ID" value="AVESA.00010b.r2.5AG0841330"/>
</dbReference>
<reference evidence="1" key="2">
    <citation type="submission" date="2025-09" db="UniProtKB">
        <authorList>
            <consortium name="EnsemblPlants"/>
        </authorList>
    </citation>
    <scope>IDENTIFICATION</scope>
</reference>
<evidence type="ECO:0000313" key="1">
    <source>
        <dbReference type="EnsemblPlants" id="AVESA.00010b.r2.5AG0841330.1.CDS"/>
    </source>
</evidence>